<accession>A0A4U1CT73</accession>
<protein>
    <submittedName>
        <fullName evidence="1">Uncharacterized protein</fullName>
    </submittedName>
</protein>
<dbReference type="AlphaFoldDB" id="A0A4U1CT73"/>
<evidence type="ECO:0000313" key="1">
    <source>
        <dbReference type="EMBL" id="TKC11708.1"/>
    </source>
</evidence>
<sequence>MSVAASGGRGLARSGLLRRWADCWAGVVGRKEKEKKREKEKVFLLFKHSFEFKFKFEFNNQK</sequence>
<comment type="caution">
    <text evidence="1">The sequence shown here is derived from an EMBL/GenBank/DDBJ whole genome shotgun (WGS) entry which is preliminary data.</text>
</comment>
<dbReference type="EMBL" id="SWBM01000059">
    <property type="protein sequence ID" value="TKC11708.1"/>
    <property type="molecule type" value="Genomic_DNA"/>
</dbReference>
<gene>
    <name evidence="1" type="ORF">FA727_23810</name>
</gene>
<keyword evidence="2" id="KW-1185">Reference proteome</keyword>
<evidence type="ECO:0000313" key="2">
    <source>
        <dbReference type="Proteomes" id="UP000307756"/>
    </source>
</evidence>
<name>A0A4U1CT73_9BACI</name>
<organism evidence="1 2">
    <name type="scientific">Robertmurraya kyonggiensis</name>
    <dbReference type="NCBI Taxonomy" id="1037680"/>
    <lineage>
        <taxon>Bacteria</taxon>
        <taxon>Bacillati</taxon>
        <taxon>Bacillota</taxon>
        <taxon>Bacilli</taxon>
        <taxon>Bacillales</taxon>
        <taxon>Bacillaceae</taxon>
        <taxon>Robertmurraya</taxon>
    </lineage>
</organism>
<dbReference type="Proteomes" id="UP000307756">
    <property type="component" value="Unassembled WGS sequence"/>
</dbReference>
<proteinExistence type="predicted"/>
<reference evidence="1 2" key="1">
    <citation type="journal article" date="2011" name="J. Microbiol.">
        <title>Bacillus kyonggiensis sp. nov., isolated from soil of a lettuce field.</title>
        <authorList>
            <person name="Dong K."/>
            <person name="Lee S."/>
        </authorList>
    </citation>
    <scope>NUCLEOTIDE SEQUENCE [LARGE SCALE GENOMIC DNA]</scope>
    <source>
        <strain evidence="1 2">NB22</strain>
    </source>
</reference>